<sequence>MRSATIFATWCSCLALALAATTGTVTPFIPPAVPLAVRSPYLSAWLNQGKGAALNDVWPSFWSGTILGWAGFAKVDGVAYGWLGTPGLPAGVNSTKATQKSLQITSTQSIFVMTAGPVDLTITFLSPVEPADFVNQSLPLSYLAVSAASNDGQDHHVQIYSDISAEWISGDNSLEAQWSTTTGEVITHQVQLAVQHAYTEVSDRMQDGFAYYSTLNPDGKASWQSGQDIAVRSQFVNNGVLANTQDPHFRAVSDDWPVFALAHDLGAVNAASAPVVFSVGHQRDPAVQYIVANNQLQARRLAFWSRYPTPTAAILAFLNDYNDALVRATAFDARVAQDASKVSEDYASIVALSIRQTFGALEITLPGDLNTSDVLVFHKEISSDDNVNTADAIFPAWPLFCYINPTLGKQLLLPLLEYQATGQYPNDWALHDVGTQYPNATGHNDGNDTPMPVEESGNMLIMVLSYTQRTNDTSLVDNYVGTVCIAAVLLLAHQRDCGQYDLLDKWAQYLVRNALVPGNQFDTENWEGALANQTNLAIKGIIGIQAMSEIAAIKGNTDKSSTYSSIVSQYVQQWEKFATSTDGTHLTLNKPSGTTVTQTLTEYHWIAAWQMFAAAVVTDSAVRDLLVSSVRQYAASGNTSQPLGDWYDTIAGTLSKNNRAEGAVGGHLALLALQSNSSIAPSLPSAPEGNGAPPSPGGSATTATTSASVSPTGDRPNSAVPQAMHGLSLGVLLFLISRASNAAI</sequence>
<evidence type="ECO:0000256" key="2">
    <source>
        <dbReference type="SAM" id="SignalP"/>
    </source>
</evidence>
<feature type="signal peptide" evidence="2">
    <location>
        <begin position="1"/>
        <end position="19"/>
    </location>
</feature>
<accession>A0A1M2V998</accession>
<feature type="domain" description="Glutaminase A central" evidence="3">
    <location>
        <begin position="343"/>
        <end position="597"/>
    </location>
</feature>
<dbReference type="PANTHER" id="PTHR31987:SF1">
    <property type="entry name" value="GLUTAMINASE A"/>
    <property type="match status" value="1"/>
</dbReference>
<dbReference type="PANTHER" id="PTHR31987">
    <property type="entry name" value="GLUTAMINASE A-RELATED"/>
    <property type="match status" value="1"/>
</dbReference>
<evidence type="ECO:0000256" key="1">
    <source>
        <dbReference type="SAM" id="MobiDB-lite"/>
    </source>
</evidence>
<feature type="chain" id="PRO_5012318508" description="Glutaminase A" evidence="2">
    <location>
        <begin position="20"/>
        <end position="744"/>
    </location>
</feature>
<feature type="domain" description="Glutaminase A N-terminal" evidence="4">
    <location>
        <begin position="107"/>
        <end position="338"/>
    </location>
</feature>
<gene>
    <name evidence="5" type="ORF">TRAPUB_5164</name>
</gene>
<dbReference type="OrthoDB" id="3918848at2759"/>
<evidence type="ECO:0008006" key="7">
    <source>
        <dbReference type="Google" id="ProtNLM"/>
    </source>
</evidence>
<organism evidence="5 6">
    <name type="scientific">Trametes pubescens</name>
    <name type="common">White-rot fungus</name>
    <dbReference type="NCBI Taxonomy" id="154538"/>
    <lineage>
        <taxon>Eukaryota</taxon>
        <taxon>Fungi</taxon>
        <taxon>Dikarya</taxon>
        <taxon>Basidiomycota</taxon>
        <taxon>Agaricomycotina</taxon>
        <taxon>Agaricomycetes</taxon>
        <taxon>Polyporales</taxon>
        <taxon>Polyporaceae</taxon>
        <taxon>Trametes</taxon>
    </lineage>
</organism>
<feature type="domain" description="Glutaminase A central" evidence="3">
    <location>
        <begin position="607"/>
        <end position="671"/>
    </location>
</feature>
<dbReference type="GO" id="GO:0005975">
    <property type="term" value="P:carbohydrate metabolic process"/>
    <property type="evidence" value="ECO:0007669"/>
    <property type="project" value="InterPro"/>
</dbReference>
<dbReference type="InterPro" id="IPR008928">
    <property type="entry name" value="6-hairpin_glycosidase_sf"/>
</dbReference>
<feature type="compositionally biased region" description="Low complexity" evidence="1">
    <location>
        <begin position="685"/>
        <end position="713"/>
    </location>
</feature>
<dbReference type="InterPro" id="IPR052743">
    <property type="entry name" value="Glutaminase_GtaA"/>
</dbReference>
<dbReference type="Pfam" id="PF16335">
    <property type="entry name" value="GtaA_6_Hairpin"/>
    <property type="match status" value="2"/>
</dbReference>
<feature type="region of interest" description="Disordered" evidence="1">
    <location>
        <begin position="681"/>
        <end position="721"/>
    </location>
</feature>
<dbReference type="OMA" id="GWEIWTA"/>
<evidence type="ECO:0000313" key="6">
    <source>
        <dbReference type="Proteomes" id="UP000184267"/>
    </source>
</evidence>
<dbReference type="InterPro" id="IPR032514">
    <property type="entry name" value="GtaA_central"/>
</dbReference>
<comment type="caution">
    <text evidence="5">The sequence shown here is derived from an EMBL/GenBank/DDBJ whole genome shotgun (WGS) entry which is preliminary data.</text>
</comment>
<dbReference type="Pfam" id="PF17168">
    <property type="entry name" value="DUF5127"/>
    <property type="match status" value="1"/>
</dbReference>
<dbReference type="InterPro" id="IPR033433">
    <property type="entry name" value="GtaA_N"/>
</dbReference>
<proteinExistence type="predicted"/>
<keyword evidence="6" id="KW-1185">Reference proteome</keyword>
<dbReference type="EMBL" id="MNAD01001558">
    <property type="protein sequence ID" value="OJT04119.1"/>
    <property type="molecule type" value="Genomic_DNA"/>
</dbReference>
<name>A0A1M2V998_TRAPU</name>
<dbReference type="AlphaFoldDB" id="A0A1M2V998"/>
<evidence type="ECO:0000313" key="5">
    <source>
        <dbReference type="EMBL" id="OJT04119.1"/>
    </source>
</evidence>
<protein>
    <recommendedName>
        <fullName evidence="7">Glutaminase A</fullName>
    </recommendedName>
</protein>
<keyword evidence="2" id="KW-0732">Signal</keyword>
<reference evidence="5 6" key="1">
    <citation type="submission" date="2016-10" db="EMBL/GenBank/DDBJ databases">
        <title>Genome sequence of the basidiomycete white-rot fungus Trametes pubescens.</title>
        <authorList>
            <person name="Makela M.R."/>
            <person name="Granchi Z."/>
            <person name="Peng M."/>
            <person name="De Vries R.P."/>
            <person name="Grigoriev I."/>
            <person name="Riley R."/>
            <person name="Hilden K."/>
        </authorList>
    </citation>
    <scope>NUCLEOTIDE SEQUENCE [LARGE SCALE GENOMIC DNA]</scope>
    <source>
        <strain evidence="5 6">FBCC735</strain>
    </source>
</reference>
<evidence type="ECO:0000259" key="3">
    <source>
        <dbReference type="Pfam" id="PF16335"/>
    </source>
</evidence>
<dbReference type="STRING" id="154538.A0A1M2V998"/>
<evidence type="ECO:0000259" key="4">
    <source>
        <dbReference type="Pfam" id="PF17168"/>
    </source>
</evidence>
<dbReference type="SUPFAM" id="SSF48208">
    <property type="entry name" value="Six-hairpin glycosidases"/>
    <property type="match status" value="1"/>
</dbReference>
<dbReference type="Proteomes" id="UP000184267">
    <property type="component" value="Unassembled WGS sequence"/>
</dbReference>